<dbReference type="GO" id="GO:0005739">
    <property type="term" value="C:mitochondrion"/>
    <property type="evidence" value="ECO:0007669"/>
    <property type="project" value="UniProtKB-SubCell"/>
</dbReference>
<feature type="region of interest" description="Disordered" evidence="9">
    <location>
        <begin position="23"/>
        <end position="50"/>
    </location>
</feature>
<name>A0A6G1QX69_CHAAH</name>
<evidence type="ECO:0000256" key="4">
    <source>
        <dbReference type="ARBA" id="ARBA00023054"/>
    </source>
</evidence>
<sequence>MSRFFLSANLRRCIPSQIRMASDQLGEPGKGAGKGGGGGGSVKEAGGALGKRAVTEEERYFRQRQKENIEAMAKYHAEEIQHHKAEIMHQQQVMERHQGKIRKLQHED</sequence>
<keyword evidence="3" id="KW-0809">Transit peptide</keyword>
<evidence type="ECO:0000256" key="7">
    <source>
        <dbReference type="ARBA" id="ARBA00046200"/>
    </source>
</evidence>
<dbReference type="GO" id="GO:0042030">
    <property type="term" value="F:ATPase inhibitor activity"/>
    <property type="evidence" value="ECO:0007669"/>
    <property type="project" value="UniProtKB-UniRule"/>
</dbReference>
<dbReference type="InterPro" id="IPR007648">
    <property type="entry name" value="ATPase_inhibitor_mt"/>
</dbReference>
<dbReference type="AlphaFoldDB" id="A0A6G1QX69"/>
<dbReference type="PANTHER" id="PTHR48417:SF1">
    <property type="entry name" value="ATP SYNTHASE F1 SUBUNIT EPSILON"/>
    <property type="match status" value="1"/>
</dbReference>
<evidence type="ECO:0000256" key="6">
    <source>
        <dbReference type="ARBA" id="ARBA00026043"/>
    </source>
</evidence>
<dbReference type="Proteomes" id="UP000503349">
    <property type="component" value="Chromosome 1"/>
</dbReference>
<keyword evidence="5 8" id="KW-0496">Mitochondrion</keyword>
<comment type="subcellular location">
    <subcellularLocation>
        <location evidence="1 8">Mitochondrion</location>
    </subcellularLocation>
</comment>
<accession>A0A6G1QX69</accession>
<reference evidence="10 11" key="1">
    <citation type="submission" date="2019-02" db="EMBL/GenBank/DDBJ databases">
        <title>Opniocepnalus argus genome.</title>
        <authorList>
            <person name="Zhou C."/>
            <person name="Xiao S."/>
        </authorList>
    </citation>
    <scope>NUCLEOTIDE SEQUENCE [LARGE SCALE GENOMIC DNA]</scope>
    <source>
        <strain evidence="10">OARG1902GOOAL</strain>
        <tissue evidence="10">Muscle</tissue>
    </source>
</reference>
<evidence type="ECO:0000256" key="1">
    <source>
        <dbReference type="ARBA" id="ARBA00004173"/>
    </source>
</evidence>
<evidence type="ECO:0000256" key="3">
    <source>
        <dbReference type="ARBA" id="ARBA00022946"/>
    </source>
</evidence>
<dbReference type="SUPFAM" id="SSF64602">
    <property type="entry name" value="F1 ATPase inhibitor, IF1, C-terminal domain"/>
    <property type="match status" value="1"/>
</dbReference>
<comment type="function">
    <text evidence="8">Indirectly acts as a regulator of heme synthesis in erythroid tissues: regulates heme synthesis by modulating the mitochondrial pH and redox potential, allowing fech to efficiently catalyze the incorporation of iron into protoporphyrin IX to produce heme.</text>
</comment>
<keyword evidence="4" id="KW-0175">Coiled coil</keyword>
<dbReference type="PANTHER" id="PTHR48417">
    <property type="entry name" value="ATP SYNTHASE F1 SUBUNIT EPSILON"/>
    <property type="match status" value="1"/>
</dbReference>
<comment type="domain">
    <text evidence="8">Forms an alpha-helical dimer with monomers associated via an antiparallel alpha-helical coiled coil, leaving each N-terminal inhibitory region accessible for interaction with an F1 catalytic domain. The inhibitory N-terminal region binds the alpha(ADP-bound)-beta(ADP-bound) (ATP5F1A-ATP5F1B) interface of F1-ATPase, and also contact the central gamma subunit (ATP5F1C). This dimeric state is favored by pH values below 7.0, and at higher values the dimers associate to form inactive homotetramer, where the inhibitory region is occluded, masking its inhibitory activity.</text>
</comment>
<dbReference type="Gene3D" id="1.20.5.500">
    <property type="entry name" value="Single helix bin"/>
    <property type="match status" value="2"/>
</dbReference>
<evidence type="ECO:0000313" key="10">
    <source>
        <dbReference type="EMBL" id="KAF3707301.1"/>
    </source>
</evidence>
<comment type="subunit">
    <text evidence="6 8">Homodimer; represents the active form and is present at a pH value below 6.5. Homotetramer; represents the inactive form and is present at a pH value above 7.0.</text>
</comment>
<protein>
    <recommendedName>
        <fullName evidence="8">ATPase inhibitor, mitochondrial</fullName>
    </recommendedName>
    <alternativeName>
        <fullName evidence="8">ATP synthase F1 subunit epsilon</fullName>
    </alternativeName>
</protein>
<organism evidence="10 11">
    <name type="scientific">Channa argus</name>
    <name type="common">Northern snakehead</name>
    <name type="synonym">Ophicephalus argus</name>
    <dbReference type="NCBI Taxonomy" id="215402"/>
    <lineage>
        <taxon>Eukaryota</taxon>
        <taxon>Metazoa</taxon>
        <taxon>Chordata</taxon>
        <taxon>Craniata</taxon>
        <taxon>Vertebrata</taxon>
        <taxon>Euteleostomi</taxon>
        <taxon>Actinopterygii</taxon>
        <taxon>Neopterygii</taxon>
        <taxon>Teleostei</taxon>
        <taxon>Neoteleostei</taxon>
        <taxon>Acanthomorphata</taxon>
        <taxon>Anabantaria</taxon>
        <taxon>Anabantiformes</taxon>
        <taxon>Channoidei</taxon>
        <taxon>Channidae</taxon>
        <taxon>Channa</taxon>
    </lineage>
</organism>
<comment type="similarity">
    <text evidence="2 8">Belongs to the ATPase inhibitor family.</text>
</comment>
<proteinExistence type="inferred from homology"/>
<keyword evidence="11" id="KW-1185">Reference proteome</keyword>
<evidence type="ECO:0000256" key="5">
    <source>
        <dbReference type="ARBA" id="ARBA00023128"/>
    </source>
</evidence>
<feature type="compositionally biased region" description="Gly residues" evidence="9">
    <location>
        <begin position="28"/>
        <end position="41"/>
    </location>
</feature>
<evidence type="ECO:0000256" key="9">
    <source>
        <dbReference type="SAM" id="MobiDB-lite"/>
    </source>
</evidence>
<comment type="function">
    <text evidence="7">Endogenous F(1)F(o)-ATPase inhibitor limiting ATP depletion when the mitochondrial membrane potential falls below a threshold and the F(1)F(o)-ATP synthase starts hydrolyzing ATP to pump protons out of the mitochondrial matrix. Required to avoid the consumption of cellular ATP when the F(1)F(o)-ATP synthase enzyme acts as an ATP hydrolase. Indirectly acts as a regulator of heme synthesis in erythroid tissues: regulates heme synthesis by modulating the mitochondrial pH and redox potential, allowing FECH to efficiently catalyze the incorporation of iron into protoporphyrin IX to produce heme.</text>
</comment>
<evidence type="ECO:0000256" key="2">
    <source>
        <dbReference type="ARBA" id="ARBA00010901"/>
    </source>
</evidence>
<gene>
    <name evidence="10" type="ORF">EXN66_Car000474</name>
</gene>
<dbReference type="EMBL" id="CM015712">
    <property type="protein sequence ID" value="KAF3707301.1"/>
    <property type="molecule type" value="Genomic_DNA"/>
</dbReference>
<evidence type="ECO:0000256" key="8">
    <source>
        <dbReference type="RuleBase" id="RU368087"/>
    </source>
</evidence>
<evidence type="ECO:0000313" key="11">
    <source>
        <dbReference type="Proteomes" id="UP000503349"/>
    </source>
</evidence>
<dbReference type="Pfam" id="PF04568">
    <property type="entry name" value="IATP"/>
    <property type="match status" value="1"/>
</dbReference>
<reference evidence="11" key="2">
    <citation type="submission" date="2019-02" db="EMBL/GenBank/DDBJ databases">
        <title>Opniocepnalus argus Var Kimnra genome.</title>
        <authorList>
            <person name="Zhou C."/>
            <person name="Xiao S."/>
        </authorList>
    </citation>
    <scope>NUCLEOTIDE SEQUENCE [LARGE SCALE GENOMIC DNA]</scope>
</reference>